<protein>
    <recommendedName>
        <fullName evidence="3">DUF2577 domain-containing protein</fullName>
    </recommendedName>
</protein>
<dbReference type="Pfam" id="PF10844">
    <property type="entry name" value="DUF2577"/>
    <property type="match status" value="1"/>
</dbReference>
<organism evidence="1 2">
    <name type="scientific">Veillonella rogosae JCM 15642</name>
    <dbReference type="NCBI Taxonomy" id="1298595"/>
    <lineage>
        <taxon>Bacteria</taxon>
        <taxon>Bacillati</taxon>
        <taxon>Bacillota</taxon>
        <taxon>Negativicutes</taxon>
        <taxon>Veillonellales</taxon>
        <taxon>Veillonellaceae</taxon>
        <taxon>Veillonella</taxon>
    </lineage>
</organism>
<keyword evidence="2" id="KW-1185">Reference proteome</keyword>
<proteinExistence type="predicted"/>
<dbReference type="Proteomes" id="UP000238774">
    <property type="component" value="Unassembled WGS sequence"/>
</dbReference>
<gene>
    <name evidence="1" type="ORF">VRHSUH09_06550</name>
</gene>
<name>A0ABX5BZI6_9FIRM</name>
<sequence>MNNDYNKILNLFKEIATNTIDSAVPVSILIGSVTQVNPLVISLGANLPIPEERIVLTKNTCEWTMEMSVDHITENRSGGGGYAEFASHNHEYKGRKKYLVHNQLQVGDKVLLIQETGGQRYIALDRLYNPNVGCTTK</sequence>
<evidence type="ECO:0000313" key="1">
    <source>
        <dbReference type="EMBL" id="PQL12074.1"/>
    </source>
</evidence>
<evidence type="ECO:0000313" key="2">
    <source>
        <dbReference type="Proteomes" id="UP000238774"/>
    </source>
</evidence>
<evidence type="ECO:0008006" key="3">
    <source>
        <dbReference type="Google" id="ProtNLM"/>
    </source>
</evidence>
<accession>A0ABX5BZI6</accession>
<reference evidence="1 2" key="1">
    <citation type="submission" date="2018-01" db="EMBL/GenBank/DDBJ databases">
        <title>Draft genome sequences of clinical isolates and type strains of oral Veillonella including Veillonella infantum sp., nov.</title>
        <authorList>
            <person name="Mashima I."/>
            <person name="Liao Y.-C."/>
            <person name="Sabharwal A."/>
            <person name="Haase E.M."/>
            <person name="Nakazawa F."/>
            <person name="Scannapieco F.A."/>
        </authorList>
    </citation>
    <scope>NUCLEOTIDE SEQUENCE [LARGE SCALE GENOMIC DNA]</scope>
    <source>
        <strain evidence="1 2">JCM 15642</strain>
    </source>
</reference>
<comment type="caution">
    <text evidence="1">The sequence shown here is derived from an EMBL/GenBank/DDBJ whole genome shotgun (WGS) entry which is preliminary data.</text>
</comment>
<dbReference type="RefSeq" id="WP_105081725.1">
    <property type="nucleotide sequence ID" value="NZ_PPCX01000010.1"/>
</dbReference>
<dbReference type="InterPro" id="IPR022555">
    <property type="entry name" value="DUF2577"/>
</dbReference>
<dbReference type="EMBL" id="PPCX01000010">
    <property type="protein sequence ID" value="PQL12074.1"/>
    <property type="molecule type" value="Genomic_DNA"/>
</dbReference>